<protein>
    <recommendedName>
        <fullName evidence="3">Glycosyltransferase</fullName>
    </recommendedName>
</protein>
<dbReference type="EMBL" id="BAABGY010000007">
    <property type="protein sequence ID" value="GAA4329020.1"/>
    <property type="molecule type" value="Genomic_DNA"/>
</dbReference>
<dbReference type="Proteomes" id="UP001501725">
    <property type="component" value="Unassembled WGS sequence"/>
</dbReference>
<evidence type="ECO:0000313" key="1">
    <source>
        <dbReference type="EMBL" id="GAA4329020.1"/>
    </source>
</evidence>
<reference evidence="2" key="1">
    <citation type="journal article" date="2019" name="Int. J. Syst. Evol. Microbiol.">
        <title>The Global Catalogue of Microorganisms (GCM) 10K type strain sequencing project: providing services to taxonomists for standard genome sequencing and annotation.</title>
        <authorList>
            <consortium name="The Broad Institute Genomics Platform"/>
            <consortium name="The Broad Institute Genome Sequencing Center for Infectious Disease"/>
            <person name="Wu L."/>
            <person name="Ma J."/>
        </authorList>
    </citation>
    <scope>NUCLEOTIDE SEQUENCE [LARGE SCALE GENOMIC DNA]</scope>
    <source>
        <strain evidence="2">JCM 17919</strain>
    </source>
</reference>
<accession>A0ABP8GRQ9</accession>
<sequence length="361" mass="41372">MKPNNYLIYPTVTCWDEPPRARHQVAHELKKDGDVYFVEKNRTGMPRVEVRLAEPGIYVVTPYFPVNYKVRYRTPGLNELYHRWLLTKIKALGPQFDLVICFDYTAPAIHSFFKNVIFYCADDNVGFGKFNPFFINRYHTRTERLVAEKARLCIVTSDYMQGKINKYNPATHVVPLGAPSLIYHGARPPRPREGTPVLGLVGYLDSNLDYPLLESLLQEFIVHFIGPVSPANRERLGRFPHARFLGVKTGEALYEALQEVDVCIAPYDEAVINKGATPNKLWLYLAMGKPAVVTNIPNIRSWKFPEGTVYKCANEEFVETCRRAYQEDTDALSQQRLGLSQSNSWEERVKTIKNLYFGQPA</sequence>
<evidence type="ECO:0008006" key="3">
    <source>
        <dbReference type="Google" id="ProtNLM"/>
    </source>
</evidence>
<dbReference type="Gene3D" id="3.40.50.2000">
    <property type="entry name" value="Glycogen Phosphorylase B"/>
    <property type="match status" value="1"/>
</dbReference>
<organism evidence="1 2">
    <name type="scientific">Flaviaesturariibacter amylovorans</name>
    <dbReference type="NCBI Taxonomy" id="1084520"/>
    <lineage>
        <taxon>Bacteria</taxon>
        <taxon>Pseudomonadati</taxon>
        <taxon>Bacteroidota</taxon>
        <taxon>Chitinophagia</taxon>
        <taxon>Chitinophagales</taxon>
        <taxon>Chitinophagaceae</taxon>
        <taxon>Flaviaestuariibacter</taxon>
    </lineage>
</organism>
<name>A0ABP8GRQ9_9BACT</name>
<dbReference type="SUPFAM" id="SSF53756">
    <property type="entry name" value="UDP-Glycosyltransferase/glycogen phosphorylase"/>
    <property type="match status" value="1"/>
</dbReference>
<proteinExistence type="predicted"/>
<evidence type="ECO:0000313" key="2">
    <source>
        <dbReference type="Proteomes" id="UP001501725"/>
    </source>
</evidence>
<dbReference type="RefSeq" id="WP_345255382.1">
    <property type="nucleotide sequence ID" value="NZ_BAABGY010000007.1"/>
</dbReference>
<comment type="caution">
    <text evidence="1">The sequence shown here is derived from an EMBL/GenBank/DDBJ whole genome shotgun (WGS) entry which is preliminary data.</text>
</comment>
<keyword evidence="2" id="KW-1185">Reference proteome</keyword>
<gene>
    <name evidence="1" type="ORF">GCM10023184_19220</name>
</gene>